<dbReference type="SFLD" id="SFLDS00029">
    <property type="entry name" value="Radical_SAM"/>
    <property type="match status" value="1"/>
</dbReference>
<dbReference type="PANTHER" id="PTHR43432">
    <property type="entry name" value="SLR0285 PROTEIN"/>
    <property type="match status" value="1"/>
</dbReference>
<comment type="caution">
    <text evidence="6">The sequence shown here is derived from an EMBL/GenBank/DDBJ whole genome shotgun (WGS) entry which is preliminary data.</text>
</comment>
<dbReference type="PANTHER" id="PTHR43432:SF3">
    <property type="entry name" value="SLR0285 PROTEIN"/>
    <property type="match status" value="1"/>
</dbReference>
<evidence type="ECO:0000313" key="7">
    <source>
        <dbReference type="Proteomes" id="UP000199468"/>
    </source>
</evidence>
<dbReference type="InterPro" id="IPR006638">
    <property type="entry name" value="Elp3/MiaA/NifB-like_rSAM"/>
</dbReference>
<accession>A0ABY0NI43</accession>
<dbReference type="InterPro" id="IPR058240">
    <property type="entry name" value="rSAM_sf"/>
</dbReference>
<dbReference type="SMART" id="SM00729">
    <property type="entry name" value="Elp3"/>
    <property type="match status" value="1"/>
</dbReference>
<dbReference type="NCBIfam" id="NF033668">
    <property type="entry name" value="rSAM_PA0069"/>
    <property type="match status" value="1"/>
</dbReference>
<dbReference type="SFLD" id="SFLDG01084">
    <property type="entry name" value="Uncharacterised_Radical_SAM_Su"/>
    <property type="match status" value="1"/>
</dbReference>
<evidence type="ECO:0000313" key="6">
    <source>
        <dbReference type="EMBL" id="SDF52223.1"/>
    </source>
</evidence>
<dbReference type="SUPFAM" id="SSF102114">
    <property type="entry name" value="Radical SAM enzymes"/>
    <property type="match status" value="1"/>
</dbReference>
<proteinExistence type="predicted"/>
<keyword evidence="3" id="KW-0411">Iron-sulfur</keyword>
<dbReference type="InterPro" id="IPR040086">
    <property type="entry name" value="MJ0683-like"/>
</dbReference>
<dbReference type="Gene3D" id="3.80.30.30">
    <property type="match status" value="1"/>
</dbReference>
<protein>
    <submittedName>
        <fullName evidence="6">DNA repair photolyase</fullName>
    </submittedName>
</protein>
<dbReference type="Proteomes" id="UP000199468">
    <property type="component" value="Unassembled WGS sequence"/>
</dbReference>
<evidence type="ECO:0000256" key="1">
    <source>
        <dbReference type="ARBA" id="ARBA00022723"/>
    </source>
</evidence>
<evidence type="ECO:0000256" key="2">
    <source>
        <dbReference type="ARBA" id="ARBA00023004"/>
    </source>
</evidence>
<feature type="region of interest" description="Disordered" evidence="4">
    <location>
        <begin position="1"/>
        <end position="59"/>
    </location>
</feature>
<organism evidence="6 7">
    <name type="scientific">Bosea robiniae</name>
    <dbReference type="NCBI Taxonomy" id="1036780"/>
    <lineage>
        <taxon>Bacteria</taxon>
        <taxon>Pseudomonadati</taxon>
        <taxon>Pseudomonadota</taxon>
        <taxon>Alphaproteobacteria</taxon>
        <taxon>Hyphomicrobiales</taxon>
        <taxon>Boseaceae</taxon>
        <taxon>Bosea</taxon>
    </lineage>
</organism>
<feature type="domain" description="Radical SAM core" evidence="5">
    <location>
        <begin position="99"/>
        <end position="339"/>
    </location>
</feature>
<evidence type="ECO:0000256" key="4">
    <source>
        <dbReference type="SAM" id="MobiDB-lite"/>
    </source>
</evidence>
<evidence type="ECO:0000259" key="5">
    <source>
        <dbReference type="PROSITE" id="PS51918"/>
    </source>
</evidence>
<keyword evidence="1" id="KW-0479">Metal-binding</keyword>
<dbReference type="EMBL" id="FNBZ01000001">
    <property type="protein sequence ID" value="SDF52223.1"/>
    <property type="molecule type" value="Genomic_DNA"/>
</dbReference>
<keyword evidence="2" id="KW-0408">Iron</keyword>
<sequence>MPQARPTSRPFPAAQPLRRQDREPSVSAPVVAPADPMAYVGHRIDPDRRRGRGATINPGGRCEAEQRVAEDDGWGSLEELPPFSTEIAYEKARTIITRNDSPDISFDRSINPYRGCEHGCVYCFARPTHAYLGLSPGLDFESKLTAKPDAAVLLEKELSSPSYQPRTIAIGTNTDAYQPIERKLRIMRQILEVLAKFNHPVGIVTKSALVQRDIDILAPMAEKGLVKVALSVTTLDPKTARGMEPRAASPAKRLETIRKLSEAGIPVTVLVAPIVPAINEHEIERILDAAKAAGAEAAGYVLLRLPLEVRDIVQEWLLTHHPDKLRHVMSLIRSTRGGKDYDSQWGQRMVGSGPYAWMIGRRFEMAAERIGFNTTRRRLRTDLFVKPEKEKAQLSLF</sequence>
<reference evidence="6 7" key="1">
    <citation type="submission" date="2016-10" db="EMBL/GenBank/DDBJ databases">
        <authorList>
            <person name="Varghese N."/>
            <person name="Submissions S."/>
        </authorList>
    </citation>
    <scope>NUCLEOTIDE SEQUENCE [LARGE SCALE GENOMIC DNA]</scope>
    <source>
        <strain evidence="6 7">DSM 26672</strain>
    </source>
</reference>
<evidence type="ECO:0000256" key="3">
    <source>
        <dbReference type="ARBA" id="ARBA00023014"/>
    </source>
</evidence>
<dbReference type="PROSITE" id="PS51918">
    <property type="entry name" value="RADICAL_SAM"/>
    <property type="match status" value="1"/>
</dbReference>
<dbReference type="InterPro" id="IPR007197">
    <property type="entry name" value="rSAM"/>
</dbReference>
<gene>
    <name evidence="6" type="ORF">SAMN05421844_101815</name>
</gene>
<keyword evidence="7" id="KW-1185">Reference proteome</keyword>
<dbReference type="CDD" id="cd01335">
    <property type="entry name" value="Radical_SAM"/>
    <property type="match status" value="1"/>
</dbReference>
<dbReference type="Pfam" id="PF04055">
    <property type="entry name" value="Radical_SAM"/>
    <property type="match status" value="1"/>
</dbReference>
<name>A0ABY0NI43_9HYPH</name>